<dbReference type="Proteomes" id="UP000005695">
    <property type="component" value="Unassembled WGS sequence"/>
</dbReference>
<comment type="caution">
    <text evidence="1">The sequence shown here is derived from an EMBL/GenBank/DDBJ whole genome shotgun (WGS) entry which is preliminary data.</text>
</comment>
<reference evidence="1" key="1">
    <citation type="submission" date="2006-05" db="EMBL/GenBank/DDBJ databases">
        <title>Annotation of the draft genome assembly of Desulfuromonas acetoxidans DSM 684.</title>
        <authorList>
            <consortium name="US DOE Joint Genome Institute (JGI-ORNL)"/>
            <person name="Larimer F."/>
            <person name="Land M."/>
            <person name="Hauser L."/>
        </authorList>
    </citation>
    <scope>NUCLEOTIDE SEQUENCE [LARGE SCALE GENOMIC DNA]</scope>
    <source>
        <strain evidence="1">DSM 684</strain>
    </source>
</reference>
<proteinExistence type="predicted"/>
<dbReference type="EMBL" id="AAEW02000006">
    <property type="protein sequence ID" value="EAT16141.1"/>
    <property type="molecule type" value="Genomic_DNA"/>
</dbReference>
<evidence type="ECO:0000313" key="2">
    <source>
        <dbReference type="Proteomes" id="UP000005695"/>
    </source>
</evidence>
<dbReference type="InterPro" id="IPR011009">
    <property type="entry name" value="Kinase-like_dom_sf"/>
</dbReference>
<accession>Q1K167</accession>
<protein>
    <submittedName>
        <fullName evidence="1">Uncharacterized protein</fullName>
    </submittedName>
</protein>
<dbReference type="Gene3D" id="1.10.510.10">
    <property type="entry name" value="Transferase(Phosphotransferase) domain 1"/>
    <property type="match status" value="2"/>
</dbReference>
<name>Q1K167_DESA6</name>
<gene>
    <name evidence="1" type="ORF">Dace_1605</name>
</gene>
<keyword evidence="2" id="KW-1185">Reference proteome</keyword>
<dbReference type="Pfam" id="PF06293">
    <property type="entry name" value="Kdo"/>
    <property type="match status" value="1"/>
</dbReference>
<dbReference type="OrthoDB" id="8532943at2"/>
<dbReference type="RefSeq" id="WP_005999292.1">
    <property type="nucleotide sequence ID" value="NZ_AAEW02000006.1"/>
</dbReference>
<dbReference type="AlphaFoldDB" id="Q1K167"/>
<evidence type="ECO:0000313" key="1">
    <source>
        <dbReference type="EMBL" id="EAT16141.1"/>
    </source>
</evidence>
<dbReference type="SUPFAM" id="SSF56112">
    <property type="entry name" value="Protein kinase-like (PK-like)"/>
    <property type="match status" value="2"/>
</dbReference>
<sequence length="471" mass="54470">MTALPYTCPFSITLDHADHTEIVCREVLRDLPQKRCVLRGEWNQRQVLVKLFLHPVSAHRHWLREKQGVERLIDADLTTPPLLFSGKLTDQTPVLVFEFIPQAFSALHLWPHCSNDTERLTLLNNLTMEIAHQHAHGIWQKDLHLGNFLIAEKTIYTIDGDAIDGKSDKTALGPERSADNLALFQAQIAPHFDHLFSSVVQHYMGQRQFPAQWQHQFNQQVVRQRQKRRLKYVAKSFRSCSEFFRSRHNNLEMIQRRDASAAFIDQFKAHPDQIVASGTLLKDGNSATVVRLTTPDGDWVIKRYNIKNLWHGLKRCLRRTRASVSWGNAHRLKISGISTPSAIAMAEKRFGPLRLTGYYVCDFVEGEDVAAYFADGNEPSESQLDTANRLVELFRIFLQLGIVHGDCKATNFLVTDQGIAVIDLDAMWEPKSHNRFNKLYRRDRNRFLRNWKTDSALYRWFDRHLPQPDDI</sequence>
<organism evidence="1 2">
    <name type="scientific">Desulfuromonas acetoxidans (strain DSM 684 / 11070)</name>
    <dbReference type="NCBI Taxonomy" id="281689"/>
    <lineage>
        <taxon>Bacteria</taxon>
        <taxon>Pseudomonadati</taxon>
        <taxon>Thermodesulfobacteriota</taxon>
        <taxon>Desulfuromonadia</taxon>
        <taxon>Desulfuromonadales</taxon>
        <taxon>Desulfuromonadaceae</taxon>
        <taxon>Desulfuromonas</taxon>
    </lineage>
</organism>
<reference evidence="1" key="2">
    <citation type="submission" date="2006-05" db="EMBL/GenBank/DDBJ databases">
        <title>Sequencing of the draft genome and assembly of Desulfuromonas acetoxidans DSM 684.</title>
        <authorList>
            <consortium name="US DOE Joint Genome Institute (JGI-PGF)"/>
            <person name="Copeland A."/>
            <person name="Lucas S."/>
            <person name="Lapidus A."/>
            <person name="Barry K."/>
            <person name="Detter J.C."/>
            <person name="Glavina del Rio T."/>
            <person name="Hammon N."/>
            <person name="Israni S."/>
            <person name="Dalin E."/>
            <person name="Tice H."/>
            <person name="Bruce D."/>
            <person name="Pitluck S."/>
            <person name="Richardson P."/>
        </authorList>
    </citation>
    <scope>NUCLEOTIDE SEQUENCE [LARGE SCALE GENOMIC DNA]</scope>
    <source>
        <strain evidence="1">DSM 684</strain>
    </source>
</reference>